<feature type="non-terminal residue" evidence="1">
    <location>
        <position position="1"/>
    </location>
</feature>
<evidence type="ECO:0000313" key="1">
    <source>
        <dbReference type="EMBL" id="MCI90562.1"/>
    </source>
</evidence>
<reference evidence="1 2" key="1">
    <citation type="journal article" date="2018" name="Front. Plant Sci.">
        <title>Red Clover (Trifolium pratense) and Zigzag Clover (T. medium) - A Picture of Genomic Similarities and Differences.</title>
        <authorList>
            <person name="Dluhosova J."/>
            <person name="Istvanek J."/>
            <person name="Nedelnik J."/>
            <person name="Repkova J."/>
        </authorList>
    </citation>
    <scope>NUCLEOTIDE SEQUENCE [LARGE SCALE GENOMIC DNA]</scope>
    <source>
        <strain evidence="2">cv. 10/8</strain>
        <tissue evidence="1">Leaf</tissue>
    </source>
</reference>
<sequence length="22" mass="2737">DYGWTNERAYRRGVSYISWYHG</sequence>
<dbReference type="Proteomes" id="UP000265520">
    <property type="component" value="Unassembled WGS sequence"/>
</dbReference>
<protein>
    <submittedName>
        <fullName evidence="1">Uncharacterized protein</fullName>
    </submittedName>
</protein>
<dbReference type="EMBL" id="LXQA011248166">
    <property type="protein sequence ID" value="MCI90562.1"/>
    <property type="molecule type" value="Genomic_DNA"/>
</dbReference>
<comment type="caution">
    <text evidence="1">The sequence shown here is derived from an EMBL/GenBank/DDBJ whole genome shotgun (WGS) entry which is preliminary data.</text>
</comment>
<name>A0A392VSW8_9FABA</name>
<proteinExistence type="predicted"/>
<organism evidence="1 2">
    <name type="scientific">Trifolium medium</name>
    <dbReference type="NCBI Taxonomy" id="97028"/>
    <lineage>
        <taxon>Eukaryota</taxon>
        <taxon>Viridiplantae</taxon>
        <taxon>Streptophyta</taxon>
        <taxon>Embryophyta</taxon>
        <taxon>Tracheophyta</taxon>
        <taxon>Spermatophyta</taxon>
        <taxon>Magnoliopsida</taxon>
        <taxon>eudicotyledons</taxon>
        <taxon>Gunneridae</taxon>
        <taxon>Pentapetalae</taxon>
        <taxon>rosids</taxon>
        <taxon>fabids</taxon>
        <taxon>Fabales</taxon>
        <taxon>Fabaceae</taxon>
        <taxon>Papilionoideae</taxon>
        <taxon>50 kb inversion clade</taxon>
        <taxon>NPAAA clade</taxon>
        <taxon>Hologalegina</taxon>
        <taxon>IRL clade</taxon>
        <taxon>Trifolieae</taxon>
        <taxon>Trifolium</taxon>
    </lineage>
</organism>
<accession>A0A392VSW8</accession>
<keyword evidence="2" id="KW-1185">Reference proteome</keyword>
<evidence type="ECO:0000313" key="2">
    <source>
        <dbReference type="Proteomes" id="UP000265520"/>
    </source>
</evidence>
<dbReference type="AlphaFoldDB" id="A0A392VSW8"/>